<keyword evidence="3" id="KW-1185">Reference proteome</keyword>
<feature type="region of interest" description="Disordered" evidence="1">
    <location>
        <begin position="234"/>
        <end position="452"/>
    </location>
</feature>
<dbReference type="EMBL" id="VXLC01000008">
    <property type="protein sequence ID" value="KAA8887315.1"/>
    <property type="molecule type" value="Genomic_DNA"/>
</dbReference>
<protein>
    <recommendedName>
        <fullName evidence="4">PPE domain-containing protein</fullName>
    </recommendedName>
</protein>
<feature type="compositionally biased region" description="Low complexity" evidence="1">
    <location>
        <begin position="315"/>
        <end position="372"/>
    </location>
</feature>
<dbReference type="Proteomes" id="UP000323876">
    <property type="component" value="Unassembled WGS sequence"/>
</dbReference>
<organism evidence="2 3">
    <name type="scientific">Nocardia colli</name>
    <dbReference type="NCBI Taxonomy" id="2545717"/>
    <lineage>
        <taxon>Bacteria</taxon>
        <taxon>Bacillati</taxon>
        <taxon>Actinomycetota</taxon>
        <taxon>Actinomycetes</taxon>
        <taxon>Mycobacteriales</taxon>
        <taxon>Nocardiaceae</taxon>
        <taxon>Nocardia</taxon>
    </lineage>
</organism>
<feature type="compositionally biased region" description="Basic and acidic residues" evidence="1">
    <location>
        <begin position="414"/>
        <end position="425"/>
    </location>
</feature>
<feature type="compositionally biased region" description="Gly residues" evidence="1">
    <location>
        <begin position="403"/>
        <end position="413"/>
    </location>
</feature>
<proteinExistence type="predicted"/>
<dbReference type="OrthoDB" id="4523506at2"/>
<feature type="region of interest" description="Disordered" evidence="1">
    <location>
        <begin position="28"/>
        <end position="48"/>
    </location>
</feature>
<dbReference type="Gene3D" id="1.20.1260.20">
    <property type="entry name" value="PPE superfamily"/>
    <property type="match status" value="1"/>
</dbReference>
<dbReference type="InterPro" id="IPR038332">
    <property type="entry name" value="PPE_sf"/>
</dbReference>
<evidence type="ECO:0008006" key="4">
    <source>
        <dbReference type="Google" id="ProtNLM"/>
    </source>
</evidence>
<evidence type="ECO:0000313" key="2">
    <source>
        <dbReference type="EMBL" id="KAA8887315.1"/>
    </source>
</evidence>
<feature type="compositionally biased region" description="Low complexity" evidence="1">
    <location>
        <begin position="381"/>
        <end position="402"/>
    </location>
</feature>
<name>A0A5N0EGS4_9NOCA</name>
<evidence type="ECO:0000256" key="1">
    <source>
        <dbReference type="SAM" id="MobiDB-lite"/>
    </source>
</evidence>
<sequence length="452" mass="46875">MGLSVNDWLAAIGNTAVGAGAGSVISSRNEADKNKHDDQQQISDQKTKWDEDRGYVNNEWAGLLSEYGSAAFAGRAITAQDPFETMSHQAIYDALQGVDSNAINTVADGWRNLAKDGRTAVDEYSKGVERSITEHWTGKSGSGAIDATREFAQTFTKLAASFQMVGHGLDLTQGHLAQAKGSVPKPDSYTTGDKLIDMLPGQNVIKGPTYRAQEAESNARFAMTEYYRPGVNEVDGITPILPEPTSTVDKNNPDGPNNNPNSNQPGSPNSNNPSGSPDTTDKKTTDDSKKQDSTVDPSTQPASTDPSDTTDKKTTNTTPASTTPANTPTDDPSKTKTPSTPSTPSNNHPTTTFPGSPSRTPGTPSSTTPAPGKSIPGKAGTPSTTAATTAARSASSGKPGTAGAPGMGAGAGRGKGDEDGEHKTPDYLIYDRGSELLGTQPPALPPGGVIGG</sequence>
<feature type="compositionally biased region" description="Low complexity" evidence="1">
    <location>
        <begin position="294"/>
        <end position="307"/>
    </location>
</feature>
<feature type="compositionally biased region" description="Basic and acidic residues" evidence="1">
    <location>
        <begin position="279"/>
        <end position="293"/>
    </location>
</feature>
<gene>
    <name evidence="2" type="ORF">F3087_20740</name>
</gene>
<feature type="compositionally biased region" description="Low complexity" evidence="1">
    <location>
        <begin position="253"/>
        <end position="278"/>
    </location>
</feature>
<comment type="caution">
    <text evidence="2">The sequence shown here is derived from an EMBL/GenBank/DDBJ whole genome shotgun (WGS) entry which is preliminary data.</text>
</comment>
<feature type="compositionally biased region" description="Basic and acidic residues" evidence="1">
    <location>
        <begin position="29"/>
        <end position="48"/>
    </location>
</feature>
<dbReference type="AlphaFoldDB" id="A0A5N0EGS4"/>
<dbReference type="RefSeq" id="WP_150403645.1">
    <property type="nucleotide sequence ID" value="NZ_VXLC01000008.1"/>
</dbReference>
<accession>A0A5N0EGS4</accession>
<evidence type="ECO:0000313" key="3">
    <source>
        <dbReference type="Proteomes" id="UP000323876"/>
    </source>
</evidence>
<reference evidence="2 3" key="1">
    <citation type="submission" date="2019-09" db="EMBL/GenBank/DDBJ databases">
        <authorList>
            <person name="Wang X."/>
        </authorList>
    </citation>
    <scope>NUCLEOTIDE SEQUENCE [LARGE SCALE GENOMIC DNA]</scope>
    <source>
        <strain evidence="2 3">CICC 11023</strain>
    </source>
</reference>